<organism evidence="6 7">
    <name type="scientific">Labrys miyagiensis</name>
    <dbReference type="NCBI Taxonomy" id="346912"/>
    <lineage>
        <taxon>Bacteria</taxon>
        <taxon>Pseudomonadati</taxon>
        <taxon>Pseudomonadota</taxon>
        <taxon>Alphaproteobacteria</taxon>
        <taxon>Hyphomicrobiales</taxon>
        <taxon>Xanthobacteraceae</taxon>
        <taxon>Labrys</taxon>
    </lineage>
</organism>
<dbReference type="Gene3D" id="1.10.10.10">
    <property type="entry name" value="Winged helix-like DNA-binding domain superfamily/Winged helix DNA-binding domain"/>
    <property type="match status" value="1"/>
</dbReference>
<dbReference type="SMART" id="SM00421">
    <property type="entry name" value="HTH_LUXR"/>
    <property type="match status" value="1"/>
</dbReference>
<protein>
    <submittedName>
        <fullName evidence="6">DNA-binding response regulator</fullName>
    </submittedName>
</protein>
<dbReference type="GO" id="GO:0003677">
    <property type="term" value="F:DNA binding"/>
    <property type="evidence" value="ECO:0007669"/>
    <property type="project" value="UniProtKB-KW"/>
</dbReference>
<evidence type="ECO:0000256" key="3">
    <source>
        <dbReference type="PROSITE-ProRule" id="PRU00169"/>
    </source>
</evidence>
<keyword evidence="7" id="KW-1185">Reference proteome</keyword>
<dbReference type="PROSITE" id="PS50043">
    <property type="entry name" value="HTH_LUXR_2"/>
    <property type="match status" value="1"/>
</dbReference>
<dbReference type="Gene3D" id="3.40.50.2300">
    <property type="match status" value="1"/>
</dbReference>
<proteinExistence type="predicted"/>
<sequence>MAARETPRLAIADANPLVMVALRELFEREGRFKVVHTCTGGAALVSALLQSRCDVAVAGWRLSDMTAADLLGRLKSGAPATRVMVLSSDHDPTILRRCVKLGAMGFCWQSDAPSVLIETVEAVHHNRMSLPYIDVSKMDDTPLSALTPRERDLLKALSDGWNNLQIASRFGVSQNTVKYHLKNVYDKLGVKNRAMAITLFVSENRRG</sequence>
<comment type="caution">
    <text evidence="6">The sequence shown here is derived from an EMBL/GenBank/DDBJ whole genome shotgun (WGS) entry which is preliminary data.</text>
</comment>
<dbReference type="InterPro" id="IPR011006">
    <property type="entry name" value="CheY-like_superfamily"/>
</dbReference>
<dbReference type="Pfam" id="PF00196">
    <property type="entry name" value="GerE"/>
    <property type="match status" value="1"/>
</dbReference>
<dbReference type="Proteomes" id="UP001156882">
    <property type="component" value="Unassembled WGS sequence"/>
</dbReference>
<dbReference type="SMART" id="SM00448">
    <property type="entry name" value="REC"/>
    <property type="match status" value="1"/>
</dbReference>
<reference evidence="7" key="1">
    <citation type="journal article" date="2019" name="Int. J. Syst. Evol. Microbiol.">
        <title>The Global Catalogue of Microorganisms (GCM) 10K type strain sequencing project: providing services to taxonomists for standard genome sequencing and annotation.</title>
        <authorList>
            <consortium name="The Broad Institute Genomics Platform"/>
            <consortium name="The Broad Institute Genome Sequencing Center for Infectious Disease"/>
            <person name="Wu L."/>
            <person name="Ma J."/>
        </authorList>
    </citation>
    <scope>NUCLEOTIDE SEQUENCE [LARGE SCALE GENOMIC DNA]</scope>
    <source>
        <strain evidence="7">NBRC 101365</strain>
    </source>
</reference>
<accession>A0ABQ6CDG6</accession>
<dbReference type="SUPFAM" id="SSF52172">
    <property type="entry name" value="CheY-like"/>
    <property type="match status" value="1"/>
</dbReference>
<evidence type="ECO:0000313" key="6">
    <source>
        <dbReference type="EMBL" id="GLS18401.1"/>
    </source>
</evidence>
<dbReference type="InterPro" id="IPR036388">
    <property type="entry name" value="WH-like_DNA-bd_sf"/>
</dbReference>
<evidence type="ECO:0000256" key="1">
    <source>
        <dbReference type="ARBA" id="ARBA00022553"/>
    </source>
</evidence>
<dbReference type="PROSITE" id="PS00622">
    <property type="entry name" value="HTH_LUXR_1"/>
    <property type="match status" value="1"/>
</dbReference>
<dbReference type="PRINTS" id="PR00038">
    <property type="entry name" value="HTHLUXR"/>
</dbReference>
<dbReference type="PROSITE" id="PS50110">
    <property type="entry name" value="RESPONSE_REGULATORY"/>
    <property type="match status" value="1"/>
</dbReference>
<dbReference type="SUPFAM" id="SSF46894">
    <property type="entry name" value="C-terminal effector domain of the bipartite response regulators"/>
    <property type="match status" value="1"/>
</dbReference>
<evidence type="ECO:0000313" key="7">
    <source>
        <dbReference type="Proteomes" id="UP001156882"/>
    </source>
</evidence>
<evidence type="ECO:0000259" key="5">
    <source>
        <dbReference type="PROSITE" id="PS50110"/>
    </source>
</evidence>
<dbReference type="EMBL" id="BSPC01000011">
    <property type="protein sequence ID" value="GLS18401.1"/>
    <property type="molecule type" value="Genomic_DNA"/>
</dbReference>
<feature type="domain" description="HTH luxR-type" evidence="4">
    <location>
        <begin position="139"/>
        <end position="204"/>
    </location>
</feature>
<dbReference type="PANTHER" id="PTHR43214">
    <property type="entry name" value="TWO-COMPONENT RESPONSE REGULATOR"/>
    <property type="match status" value="1"/>
</dbReference>
<dbReference type="CDD" id="cd06170">
    <property type="entry name" value="LuxR_C_like"/>
    <property type="match status" value="1"/>
</dbReference>
<dbReference type="InterPro" id="IPR058245">
    <property type="entry name" value="NreC/VraR/RcsB-like_REC"/>
</dbReference>
<dbReference type="RefSeq" id="WP_284311213.1">
    <property type="nucleotide sequence ID" value="NZ_BSPC01000011.1"/>
</dbReference>
<dbReference type="InterPro" id="IPR016032">
    <property type="entry name" value="Sig_transdc_resp-reg_C-effctor"/>
</dbReference>
<evidence type="ECO:0000259" key="4">
    <source>
        <dbReference type="PROSITE" id="PS50043"/>
    </source>
</evidence>
<dbReference type="CDD" id="cd17535">
    <property type="entry name" value="REC_NarL-like"/>
    <property type="match status" value="1"/>
</dbReference>
<comment type="caution">
    <text evidence="3">Lacks conserved residue(s) required for the propagation of feature annotation.</text>
</comment>
<keyword evidence="2 6" id="KW-0238">DNA-binding</keyword>
<name>A0ABQ6CDG6_9HYPH</name>
<dbReference type="InterPro" id="IPR001789">
    <property type="entry name" value="Sig_transdc_resp-reg_receiver"/>
</dbReference>
<dbReference type="Pfam" id="PF00072">
    <property type="entry name" value="Response_reg"/>
    <property type="match status" value="1"/>
</dbReference>
<dbReference type="InterPro" id="IPR000792">
    <property type="entry name" value="Tscrpt_reg_LuxR_C"/>
</dbReference>
<keyword evidence="1" id="KW-0597">Phosphoprotein</keyword>
<evidence type="ECO:0000256" key="2">
    <source>
        <dbReference type="ARBA" id="ARBA00023125"/>
    </source>
</evidence>
<feature type="domain" description="Response regulatory" evidence="5">
    <location>
        <begin position="8"/>
        <end position="124"/>
    </location>
</feature>
<dbReference type="InterPro" id="IPR039420">
    <property type="entry name" value="WalR-like"/>
</dbReference>
<gene>
    <name evidence="6" type="ORF">GCM10007874_14180</name>
</gene>